<reference evidence="1" key="1">
    <citation type="submission" date="2016-08" db="EMBL/GenBank/DDBJ databases">
        <title>Complete Genome Seqeunce of Paenibacillus sp. BIHB 4019 from tea rhizoplane.</title>
        <authorList>
            <person name="Thakur R."/>
            <person name="Swarnkar M.K."/>
            <person name="Gulati A."/>
        </authorList>
    </citation>
    <scope>NUCLEOTIDE SEQUENCE [LARGE SCALE GENOMIC DNA]</scope>
    <source>
        <strain evidence="1">BIHB4019</strain>
    </source>
</reference>
<accession>A0A1B2DRT5</accession>
<gene>
    <name evidence="1" type="ORF">BBD42_30895</name>
</gene>
<dbReference type="AlphaFoldDB" id="A0A1B2DRT5"/>
<organism evidence="1">
    <name type="scientific">Paenibacillus sp. BIHB 4019</name>
    <dbReference type="NCBI Taxonomy" id="1870819"/>
    <lineage>
        <taxon>Bacteria</taxon>
        <taxon>Bacillati</taxon>
        <taxon>Bacillota</taxon>
        <taxon>Bacilli</taxon>
        <taxon>Bacillales</taxon>
        <taxon>Paenibacillaceae</taxon>
        <taxon>Paenibacillus</taxon>
    </lineage>
</organism>
<evidence type="ECO:0000313" key="1">
    <source>
        <dbReference type="EMBL" id="ANY70415.1"/>
    </source>
</evidence>
<proteinExistence type="predicted"/>
<dbReference type="EMBL" id="CP016808">
    <property type="protein sequence ID" value="ANY70415.1"/>
    <property type="molecule type" value="Genomic_DNA"/>
</dbReference>
<dbReference type="RefSeq" id="WP_099521326.1">
    <property type="nucleotide sequence ID" value="NZ_CP016808.1"/>
</dbReference>
<sequence>MSQYLELTDTDYVPAGVELTLPLIIRASAIIDGYCKREIGVKEYTERIPLSDSQRGHLSYHPVIEVTEAQGRAAQGIMGGFFGAPGFENIDLSLLDIDKQIGTVWCIGSPFGSPYIELEVTYSSGWEVIPDKVKVACGLLVAQLKSNLHSNIKSKKDFDSTIEYFSNNMVTPEISDLLSEFTVQSFR</sequence>
<protein>
    <submittedName>
        <fullName evidence="1">Uncharacterized protein</fullName>
    </submittedName>
</protein>
<name>A0A1B2DRT5_9BACL</name>